<dbReference type="Pfam" id="PF00126">
    <property type="entry name" value="HTH_1"/>
    <property type="match status" value="1"/>
</dbReference>
<dbReference type="InterPro" id="IPR036390">
    <property type="entry name" value="WH_DNA-bd_sf"/>
</dbReference>
<evidence type="ECO:0000313" key="7">
    <source>
        <dbReference type="Proteomes" id="UP000183487"/>
    </source>
</evidence>
<accession>A0A1H1JBQ8</accession>
<dbReference type="GO" id="GO:0003677">
    <property type="term" value="F:DNA binding"/>
    <property type="evidence" value="ECO:0007669"/>
    <property type="project" value="UniProtKB-KW"/>
</dbReference>
<evidence type="ECO:0000256" key="2">
    <source>
        <dbReference type="ARBA" id="ARBA00023015"/>
    </source>
</evidence>
<dbReference type="Proteomes" id="UP000183487">
    <property type="component" value="Unassembled WGS sequence"/>
</dbReference>
<dbReference type="GO" id="GO:0003700">
    <property type="term" value="F:DNA-binding transcription factor activity"/>
    <property type="evidence" value="ECO:0007669"/>
    <property type="project" value="InterPro"/>
</dbReference>
<evidence type="ECO:0000256" key="4">
    <source>
        <dbReference type="ARBA" id="ARBA00023163"/>
    </source>
</evidence>
<evidence type="ECO:0000259" key="5">
    <source>
        <dbReference type="PROSITE" id="PS50931"/>
    </source>
</evidence>
<evidence type="ECO:0000256" key="3">
    <source>
        <dbReference type="ARBA" id="ARBA00023125"/>
    </source>
</evidence>
<dbReference type="InterPro" id="IPR005119">
    <property type="entry name" value="LysR_subst-bd"/>
</dbReference>
<dbReference type="InterPro" id="IPR000847">
    <property type="entry name" value="LysR_HTH_N"/>
</dbReference>
<evidence type="ECO:0000256" key="1">
    <source>
        <dbReference type="ARBA" id="ARBA00009437"/>
    </source>
</evidence>
<feature type="domain" description="HTH lysR-type" evidence="5">
    <location>
        <begin position="19"/>
        <end position="76"/>
    </location>
</feature>
<dbReference type="PROSITE" id="PS50931">
    <property type="entry name" value="HTH_LYSR"/>
    <property type="match status" value="1"/>
</dbReference>
<proteinExistence type="inferred from homology"/>
<keyword evidence="3 6" id="KW-0238">DNA-binding</keyword>
<dbReference type="GO" id="GO:0005829">
    <property type="term" value="C:cytosol"/>
    <property type="evidence" value="ECO:0007669"/>
    <property type="project" value="TreeGrafter"/>
</dbReference>
<dbReference type="SUPFAM" id="SSF53850">
    <property type="entry name" value="Periplasmic binding protein-like II"/>
    <property type="match status" value="1"/>
</dbReference>
<keyword evidence="2" id="KW-0805">Transcription regulation</keyword>
<dbReference type="Gene3D" id="1.10.10.10">
    <property type="entry name" value="Winged helix-like DNA-binding domain superfamily/Winged helix DNA-binding domain"/>
    <property type="match status" value="1"/>
</dbReference>
<keyword evidence="4" id="KW-0804">Transcription</keyword>
<protein>
    <submittedName>
        <fullName evidence="6">DNA-binding transcriptional regulator, LysR family</fullName>
    </submittedName>
</protein>
<dbReference type="PANTHER" id="PTHR30419:SF8">
    <property type="entry name" value="NITROGEN ASSIMILATION TRANSCRIPTIONAL ACTIVATOR-RELATED"/>
    <property type="match status" value="1"/>
</dbReference>
<dbReference type="AlphaFoldDB" id="A0A1H1JBQ8"/>
<dbReference type="FunFam" id="1.10.10.10:FF:000001">
    <property type="entry name" value="LysR family transcriptional regulator"/>
    <property type="match status" value="1"/>
</dbReference>
<name>A0A1H1JBQ8_9BURK</name>
<dbReference type="EMBL" id="FNKP01000003">
    <property type="protein sequence ID" value="SDR47417.1"/>
    <property type="molecule type" value="Genomic_DNA"/>
</dbReference>
<dbReference type="Pfam" id="PF03466">
    <property type="entry name" value="LysR_substrate"/>
    <property type="match status" value="1"/>
</dbReference>
<comment type="similarity">
    <text evidence="1">Belongs to the LysR transcriptional regulatory family.</text>
</comment>
<gene>
    <name evidence="6" type="ORF">SAMN05443245_6021</name>
</gene>
<dbReference type="CDD" id="cd05466">
    <property type="entry name" value="PBP2_LTTR_substrate"/>
    <property type="match status" value="1"/>
</dbReference>
<keyword evidence="7" id="KW-1185">Reference proteome</keyword>
<dbReference type="Gene3D" id="3.40.190.290">
    <property type="match status" value="1"/>
</dbReference>
<reference evidence="7" key="1">
    <citation type="submission" date="2016-10" db="EMBL/GenBank/DDBJ databases">
        <authorList>
            <person name="Varghese N."/>
        </authorList>
    </citation>
    <scope>NUCLEOTIDE SEQUENCE [LARGE SCALE GENOMIC DNA]</scope>
    <source>
        <strain evidence="7">GAS106B</strain>
    </source>
</reference>
<organism evidence="6 7">
    <name type="scientific">Paraburkholderia fungorum</name>
    <dbReference type="NCBI Taxonomy" id="134537"/>
    <lineage>
        <taxon>Bacteria</taxon>
        <taxon>Pseudomonadati</taxon>
        <taxon>Pseudomonadota</taxon>
        <taxon>Betaproteobacteria</taxon>
        <taxon>Burkholderiales</taxon>
        <taxon>Burkholderiaceae</taxon>
        <taxon>Paraburkholderia</taxon>
    </lineage>
</organism>
<dbReference type="InterPro" id="IPR050950">
    <property type="entry name" value="HTH-type_LysR_regulators"/>
</dbReference>
<dbReference type="InterPro" id="IPR036388">
    <property type="entry name" value="WH-like_DNA-bd_sf"/>
</dbReference>
<sequence>MEGLCPNSALFPRGVTGIVKLLSLRYFHEVARLGSIRRAADLLHVAPSAVSRQIAQLESDLDAVLFFRSKAGVALTNAGETYWRQTRRVMLDLASARQSLDDMRGLRRGEVRIHVIEGLVSDWLPRLVREFHKLYPGIRLRIRSSSTDQIMAALLEHEADIGLTFNAPTRDEIQTIDEYIEPVTCLVAPDHPFANATQLKISQLLNEPMALAESSFGLRQLIERAFQRYRSDFEPAITTNSLELTKAMAMTGTMIAFMPTLTVQRELKEGVLRPIPVESKELAESRTGLCIHRDRALSFAAREMLKIMRAEFRALNQAQSAPRRRRA</sequence>
<dbReference type="PANTHER" id="PTHR30419">
    <property type="entry name" value="HTH-TYPE TRANSCRIPTIONAL REGULATOR YBHD"/>
    <property type="match status" value="1"/>
</dbReference>
<dbReference type="SUPFAM" id="SSF46785">
    <property type="entry name" value="Winged helix' DNA-binding domain"/>
    <property type="match status" value="1"/>
</dbReference>
<evidence type="ECO:0000313" key="6">
    <source>
        <dbReference type="EMBL" id="SDR47417.1"/>
    </source>
</evidence>